<evidence type="ECO:0000256" key="1">
    <source>
        <dbReference type="ARBA" id="ARBA00004141"/>
    </source>
</evidence>
<feature type="transmembrane region" description="Helical" evidence="7">
    <location>
        <begin position="136"/>
        <end position="159"/>
    </location>
</feature>
<protein>
    <submittedName>
        <fullName evidence="9">Related to integral membrane protein PTH11</fullName>
    </submittedName>
</protein>
<dbReference type="Proteomes" id="UP001187682">
    <property type="component" value="Unassembled WGS sequence"/>
</dbReference>
<evidence type="ECO:0000259" key="8">
    <source>
        <dbReference type="Pfam" id="PF20684"/>
    </source>
</evidence>
<keyword evidence="10" id="KW-1185">Reference proteome</keyword>
<keyword evidence="4 7" id="KW-0472">Membrane</keyword>
<reference evidence="9" key="1">
    <citation type="submission" date="2018-03" db="EMBL/GenBank/DDBJ databases">
        <authorList>
            <person name="Guldener U."/>
        </authorList>
    </citation>
    <scope>NUCLEOTIDE SEQUENCE</scope>
</reference>
<keyword evidence="2 7" id="KW-0812">Transmembrane</keyword>
<name>A0AAE8N6D9_9PEZI</name>
<proteinExistence type="inferred from homology"/>
<feature type="compositionally biased region" description="Polar residues" evidence="6">
    <location>
        <begin position="381"/>
        <end position="392"/>
    </location>
</feature>
<keyword evidence="3 7" id="KW-1133">Transmembrane helix</keyword>
<evidence type="ECO:0000313" key="9">
    <source>
        <dbReference type="EMBL" id="SPO07027.1"/>
    </source>
</evidence>
<feature type="transmembrane region" description="Helical" evidence="7">
    <location>
        <begin position="179"/>
        <end position="206"/>
    </location>
</feature>
<gene>
    <name evidence="9" type="ORF">DNG_09721</name>
</gene>
<feature type="transmembrane region" description="Helical" evidence="7">
    <location>
        <begin position="99"/>
        <end position="124"/>
    </location>
</feature>
<evidence type="ECO:0000256" key="3">
    <source>
        <dbReference type="ARBA" id="ARBA00022989"/>
    </source>
</evidence>
<feature type="transmembrane region" description="Helical" evidence="7">
    <location>
        <begin position="58"/>
        <end position="79"/>
    </location>
</feature>
<dbReference type="InterPro" id="IPR049326">
    <property type="entry name" value="Rhodopsin_dom_fungi"/>
</dbReference>
<dbReference type="EMBL" id="ONZQ02000018">
    <property type="protein sequence ID" value="SPO07027.1"/>
    <property type="molecule type" value="Genomic_DNA"/>
</dbReference>
<dbReference type="GO" id="GO:0016020">
    <property type="term" value="C:membrane"/>
    <property type="evidence" value="ECO:0007669"/>
    <property type="project" value="UniProtKB-SubCell"/>
</dbReference>
<feature type="transmembrane region" description="Helical" evidence="7">
    <location>
        <begin position="218"/>
        <end position="236"/>
    </location>
</feature>
<dbReference type="Pfam" id="PF20684">
    <property type="entry name" value="Fung_rhodopsin"/>
    <property type="match status" value="1"/>
</dbReference>
<comment type="similarity">
    <text evidence="5">Belongs to the SAT4 family.</text>
</comment>
<evidence type="ECO:0000256" key="6">
    <source>
        <dbReference type="SAM" id="MobiDB-lite"/>
    </source>
</evidence>
<feature type="transmembrane region" description="Helical" evidence="7">
    <location>
        <begin position="24"/>
        <end position="46"/>
    </location>
</feature>
<organism evidence="9 10">
    <name type="scientific">Cephalotrichum gorgonifer</name>
    <dbReference type="NCBI Taxonomy" id="2041049"/>
    <lineage>
        <taxon>Eukaryota</taxon>
        <taxon>Fungi</taxon>
        <taxon>Dikarya</taxon>
        <taxon>Ascomycota</taxon>
        <taxon>Pezizomycotina</taxon>
        <taxon>Sordariomycetes</taxon>
        <taxon>Hypocreomycetidae</taxon>
        <taxon>Microascales</taxon>
        <taxon>Microascaceae</taxon>
        <taxon>Cephalotrichum</taxon>
    </lineage>
</organism>
<dbReference type="AlphaFoldDB" id="A0AAE8N6D9"/>
<evidence type="ECO:0000313" key="10">
    <source>
        <dbReference type="Proteomes" id="UP001187682"/>
    </source>
</evidence>
<feature type="compositionally biased region" description="Basic and acidic residues" evidence="6">
    <location>
        <begin position="350"/>
        <end position="360"/>
    </location>
</feature>
<accession>A0AAE8N6D9</accession>
<evidence type="ECO:0000256" key="2">
    <source>
        <dbReference type="ARBA" id="ARBA00022692"/>
    </source>
</evidence>
<evidence type="ECO:0000256" key="4">
    <source>
        <dbReference type="ARBA" id="ARBA00023136"/>
    </source>
</evidence>
<sequence>MPAPPPPSAFDFPPEYVAADKGPVIIATIVTVTVLETLFTAARLYVRGGIMKKLQLDDYIIILAVLCGWGAVTFGIKAAQAGNGKHFLVLENSQKSEAILWTIVGFCPGVMSFGLPKLAAVHLLTRLMNPGRTHKIFLWFLGIVANLSLLGCVVILFAQCKPVESQWDFSIQGKCIDKWVLVHYAMFAGGMSAGTDLYLAAYPAFVLFGLQIPRRKKIALSGALGIGSIATVVAIYKTTRLPSLASDDFSYHTSDLVIWTCVEGSTIIIASCIPVLQPLADRIWGRRLFGSSYGARNYKNYGSSRSGKLQSDIELSYQARKRTVKDPNGLTFLDQTQMGSEETILQSKGGENRGTGDDHSGQQPPDALNPGSRGIVRTDVISVSHSSESQHTADGPTYHHGGRPF</sequence>
<dbReference type="PANTHER" id="PTHR33048:SF155">
    <property type="entry name" value="INTEGRAL MEMBRANE PROTEIN"/>
    <property type="match status" value="1"/>
</dbReference>
<feature type="region of interest" description="Disordered" evidence="6">
    <location>
        <begin position="347"/>
        <end position="405"/>
    </location>
</feature>
<feature type="transmembrane region" description="Helical" evidence="7">
    <location>
        <begin position="256"/>
        <end position="276"/>
    </location>
</feature>
<evidence type="ECO:0000256" key="5">
    <source>
        <dbReference type="ARBA" id="ARBA00038359"/>
    </source>
</evidence>
<comment type="caution">
    <text evidence="9">The sequence shown here is derived from an EMBL/GenBank/DDBJ whole genome shotgun (WGS) entry which is preliminary data.</text>
</comment>
<dbReference type="InterPro" id="IPR052337">
    <property type="entry name" value="SAT4-like"/>
</dbReference>
<evidence type="ECO:0000256" key="7">
    <source>
        <dbReference type="SAM" id="Phobius"/>
    </source>
</evidence>
<feature type="domain" description="Rhodopsin" evidence="8">
    <location>
        <begin position="42"/>
        <end position="281"/>
    </location>
</feature>
<comment type="subcellular location">
    <subcellularLocation>
        <location evidence="1">Membrane</location>
        <topology evidence="1">Multi-pass membrane protein</topology>
    </subcellularLocation>
</comment>
<dbReference type="PANTHER" id="PTHR33048">
    <property type="entry name" value="PTH11-LIKE INTEGRAL MEMBRANE PROTEIN (AFU_ORTHOLOGUE AFUA_5G11245)"/>
    <property type="match status" value="1"/>
</dbReference>